<organism evidence="3 4">
    <name type="scientific">Kribbella yunnanensis</name>
    <dbReference type="NCBI Taxonomy" id="190194"/>
    <lineage>
        <taxon>Bacteria</taxon>
        <taxon>Bacillati</taxon>
        <taxon>Actinomycetota</taxon>
        <taxon>Actinomycetes</taxon>
        <taxon>Propionibacteriales</taxon>
        <taxon>Kribbellaceae</taxon>
        <taxon>Kribbella</taxon>
    </lineage>
</organism>
<dbReference type="CDD" id="cd00592">
    <property type="entry name" value="HTH_MerR-like"/>
    <property type="match status" value="1"/>
</dbReference>
<proteinExistence type="predicted"/>
<evidence type="ECO:0000313" key="4">
    <source>
        <dbReference type="Proteomes" id="UP001500280"/>
    </source>
</evidence>
<evidence type="ECO:0000256" key="1">
    <source>
        <dbReference type="ARBA" id="ARBA00023125"/>
    </source>
</evidence>
<name>A0ABP4UB59_9ACTN</name>
<dbReference type="PRINTS" id="PR00040">
    <property type="entry name" value="HTHMERR"/>
</dbReference>
<keyword evidence="1" id="KW-0238">DNA-binding</keyword>
<dbReference type="EMBL" id="BAAANF010000018">
    <property type="protein sequence ID" value="GAA1702226.1"/>
    <property type="molecule type" value="Genomic_DNA"/>
</dbReference>
<reference evidence="4" key="1">
    <citation type="journal article" date="2019" name="Int. J. Syst. Evol. Microbiol.">
        <title>The Global Catalogue of Microorganisms (GCM) 10K type strain sequencing project: providing services to taxonomists for standard genome sequencing and annotation.</title>
        <authorList>
            <consortium name="The Broad Institute Genomics Platform"/>
            <consortium name="The Broad Institute Genome Sequencing Center for Infectious Disease"/>
            <person name="Wu L."/>
            <person name="Ma J."/>
        </authorList>
    </citation>
    <scope>NUCLEOTIDE SEQUENCE [LARGE SCALE GENOMIC DNA]</scope>
    <source>
        <strain evidence="4">JCM 14307</strain>
    </source>
</reference>
<dbReference type="InterPro" id="IPR047057">
    <property type="entry name" value="MerR_fam"/>
</dbReference>
<dbReference type="PANTHER" id="PTHR30204:SF93">
    <property type="entry name" value="HTH MERR-TYPE DOMAIN-CONTAINING PROTEIN"/>
    <property type="match status" value="1"/>
</dbReference>
<comment type="caution">
    <text evidence="3">The sequence shown here is derived from an EMBL/GenBank/DDBJ whole genome shotgun (WGS) entry which is preliminary data.</text>
</comment>
<protein>
    <submittedName>
        <fullName evidence="3">MerR family transcriptional regulator</fullName>
    </submittedName>
</protein>
<dbReference type="PANTHER" id="PTHR30204">
    <property type="entry name" value="REDOX-CYCLING DRUG-SENSING TRANSCRIPTIONAL ACTIVATOR SOXR"/>
    <property type="match status" value="1"/>
</dbReference>
<accession>A0ABP4UB59</accession>
<gene>
    <name evidence="3" type="ORF">GCM10009745_56870</name>
</gene>
<feature type="domain" description="HTH merR-type" evidence="2">
    <location>
        <begin position="1"/>
        <end position="70"/>
    </location>
</feature>
<dbReference type="RefSeq" id="WP_344158506.1">
    <property type="nucleotide sequence ID" value="NZ_BAAANF010000018.1"/>
</dbReference>
<dbReference type="InterPro" id="IPR009061">
    <property type="entry name" value="DNA-bd_dom_put_sf"/>
</dbReference>
<sequence>MDHSIGEIALRAGVTVKTVRYYSDLGLLDSWRAPSGHRRYDEDAVGRLELIRRLRALGIDVPTVRAVLTGERALSDVAAAHAEALGVQIRTLQLRQAVLRVVAQRPEEIHQMSDLTESDDDRQALVTDFLDAVIGDDPELRGVRQTLTPELPDDAADHQLCAWFELAQMLTDTAFRATVRQMVDDYRADDLRPGVVATLRQRVGPALAAAVDPASPEARALVDEITADYARRVGRPADDELRARLSSLLDTAGDPRWFRYLRLLAAVNGWQDPEPLQPIYDWTRTALRHAG</sequence>
<dbReference type="Pfam" id="PF13411">
    <property type="entry name" value="MerR_1"/>
    <property type="match status" value="1"/>
</dbReference>
<keyword evidence="4" id="KW-1185">Reference proteome</keyword>
<evidence type="ECO:0000313" key="3">
    <source>
        <dbReference type="EMBL" id="GAA1702226.1"/>
    </source>
</evidence>
<evidence type="ECO:0000259" key="2">
    <source>
        <dbReference type="PROSITE" id="PS50937"/>
    </source>
</evidence>
<dbReference type="InterPro" id="IPR000551">
    <property type="entry name" value="MerR-type_HTH_dom"/>
</dbReference>
<dbReference type="SMART" id="SM00422">
    <property type="entry name" value="HTH_MERR"/>
    <property type="match status" value="1"/>
</dbReference>
<dbReference type="Proteomes" id="UP001500280">
    <property type="component" value="Unassembled WGS sequence"/>
</dbReference>
<dbReference type="SUPFAM" id="SSF46955">
    <property type="entry name" value="Putative DNA-binding domain"/>
    <property type="match status" value="1"/>
</dbReference>
<dbReference type="PROSITE" id="PS50937">
    <property type="entry name" value="HTH_MERR_2"/>
    <property type="match status" value="1"/>
</dbReference>
<dbReference type="Gene3D" id="1.10.1660.10">
    <property type="match status" value="1"/>
</dbReference>